<dbReference type="InterPro" id="IPR043038">
    <property type="entry name" value="VbhA_sf"/>
</dbReference>
<dbReference type="CDD" id="cd11586">
    <property type="entry name" value="VbhA_like"/>
    <property type="match status" value="1"/>
</dbReference>
<reference evidence="2 3" key="1">
    <citation type="submission" date="2017-03" db="EMBL/GenBank/DDBJ databases">
        <title>Foreign affairs: Plasmid Transfer between Roseobacters and Rhizobia.</title>
        <authorList>
            <person name="Bartling P."/>
            <person name="Bunk B."/>
            <person name="Overmann J."/>
            <person name="Brinkmann H."/>
            <person name="Petersen J."/>
        </authorList>
    </citation>
    <scope>NUCLEOTIDE SEQUENCE [LARGE SCALE GENOMIC DNA]</scope>
    <source>
        <strain evidence="2 3">MACL11</strain>
        <plasmid evidence="3">Plasmid pmm259</plasmid>
    </source>
</reference>
<dbReference type="Gene3D" id="1.10.8.1050">
    <property type="entry name" value="Antitoxin VbhA-like"/>
    <property type="match status" value="1"/>
</dbReference>
<sequence>MASTLEKARISDAEMKKRRRLVNSADHSNAMEGLKRDPATDHIFKAFIRGEIEATDIVPMLKEFRAANG</sequence>
<dbReference type="AlphaFoldDB" id="A0A1U9Z998"/>
<proteinExistence type="predicted"/>
<gene>
    <name evidence="2" type="ORF">Mame_04997</name>
</gene>
<evidence type="ECO:0000313" key="3">
    <source>
        <dbReference type="Proteomes" id="UP000191135"/>
    </source>
</evidence>
<dbReference type="EMBL" id="CP020332">
    <property type="protein sequence ID" value="AQZ54289.1"/>
    <property type="molecule type" value="Genomic_DNA"/>
</dbReference>
<dbReference type="InterPro" id="IPR041535">
    <property type="entry name" value="VbhA"/>
</dbReference>
<dbReference type="OrthoDB" id="8116523at2"/>
<protein>
    <recommendedName>
        <fullName evidence="1">Antitoxin VbhA domain-containing protein</fullName>
    </recommendedName>
</protein>
<evidence type="ECO:0000313" key="2">
    <source>
        <dbReference type="EMBL" id="AQZ54289.1"/>
    </source>
</evidence>
<dbReference type="Pfam" id="PF18495">
    <property type="entry name" value="VbhA"/>
    <property type="match status" value="1"/>
</dbReference>
<dbReference type="InterPro" id="IPR033788">
    <property type="entry name" value="VbhA-like"/>
</dbReference>
<name>A0A1U9Z998_9HYPH</name>
<evidence type="ECO:0000259" key="1">
    <source>
        <dbReference type="Pfam" id="PF18495"/>
    </source>
</evidence>
<organism evidence="2 3">
    <name type="scientific">Martelella mediterranea DSM 17316</name>
    <dbReference type="NCBI Taxonomy" id="1122214"/>
    <lineage>
        <taxon>Bacteria</taxon>
        <taxon>Pseudomonadati</taxon>
        <taxon>Pseudomonadota</taxon>
        <taxon>Alphaproteobacteria</taxon>
        <taxon>Hyphomicrobiales</taxon>
        <taxon>Aurantimonadaceae</taxon>
        <taxon>Martelella</taxon>
    </lineage>
</organism>
<keyword evidence="3" id="KW-1185">Reference proteome</keyword>
<feature type="domain" description="Antitoxin VbhA" evidence="1">
    <location>
        <begin position="18"/>
        <end position="58"/>
    </location>
</feature>
<keyword evidence="2" id="KW-0614">Plasmid</keyword>
<geneLocation type="plasmid" evidence="3">
    <name>pmm259</name>
</geneLocation>
<dbReference type="Proteomes" id="UP000191135">
    <property type="component" value="Plasmid pMM259"/>
</dbReference>
<dbReference type="RefSeq" id="WP_018065840.1">
    <property type="nucleotide sequence ID" value="NZ_AQWH01000016.1"/>
</dbReference>
<accession>A0A1U9Z998</accession>
<dbReference type="KEGG" id="mmed:Mame_04997"/>